<dbReference type="Proteomes" id="UP000438448">
    <property type="component" value="Unassembled WGS sequence"/>
</dbReference>
<dbReference type="InterPro" id="IPR050428">
    <property type="entry name" value="TCS_sensor_his_kinase"/>
</dbReference>
<dbReference type="PANTHER" id="PTHR45436">
    <property type="entry name" value="SENSOR HISTIDINE KINASE YKOH"/>
    <property type="match status" value="1"/>
</dbReference>
<keyword evidence="3" id="KW-0597">Phosphoprotein</keyword>
<dbReference type="GO" id="GO:0000160">
    <property type="term" value="P:phosphorelay signal transduction system"/>
    <property type="evidence" value="ECO:0007669"/>
    <property type="project" value="TreeGrafter"/>
</dbReference>
<dbReference type="AlphaFoldDB" id="A0A7K0D0L8"/>
<evidence type="ECO:0000256" key="4">
    <source>
        <dbReference type="ARBA" id="ARBA00022679"/>
    </source>
</evidence>
<dbReference type="InterPro" id="IPR013587">
    <property type="entry name" value="Nitrate/nitrite_sensing"/>
</dbReference>
<dbReference type="SMART" id="SM00387">
    <property type="entry name" value="HATPase_c"/>
    <property type="match status" value="1"/>
</dbReference>
<evidence type="ECO:0000256" key="3">
    <source>
        <dbReference type="ARBA" id="ARBA00022553"/>
    </source>
</evidence>
<dbReference type="OrthoDB" id="4652229at2"/>
<keyword evidence="7" id="KW-0812">Transmembrane</keyword>
<proteinExistence type="predicted"/>
<dbReference type="InterPro" id="IPR036890">
    <property type="entry name" value="HATPase_C_sf"/>
</dbReference>
<organism evidence="9 10">
    <name type="scientific">Nocardia macrotermitis</name>
    <dbReference type="NCBI Taxonomy" id="2585198"/>
    <lineage>
        <taxon>Bacteria</taxon>
        <taxon>Bacillati</taxon>
        <taxon>Actinomycetota</taxon>
        <taxon>Actinomycetes</taxon>
        <taxon>Mycobacteriales</taxon>
        <taxon>Nocardiaceae</taxon>
        <taxon>Nocardia</taxon>
    </lineage>
</organism>
<keyword evidence="5" id="KW-0418">Kinase</keyword>
<keyword evidence="10" id="KW-1185">Reference proteome</keyword>
<dbReference type="SUPFAM" id="SSF55874">
    <property type="entry name" value="ATPase domain of HSP90 chaperone/DNA topoisomerase II/histidine kinase"/>
    <property type="match status" value="1"/>
</dbReference>
<accession>A0A7K0D0L8</accession>
<sequence>MPFRYIGSVLPARFAGIRSKILAVALVPSLVLLAIGITGAVYLVITGNQAQNFAEDLRTNEIPARNLVVAAEQERLLSLWKLAGQRIEPEALPEARAAFDSALEGIIPVEVQFAETQGTSVSGTLQGFDTLRKQLPLLRKGIDTGTAPIADVYTFYSRLLDGVDQGTYTIEQSAPDIASAIQLTHAADLLGVVEAMARSISLTALAGTASGMPPTLLTEYRNQVGWYHTQLAKVQAGYVETDPATEKRIADLVAAPDWRQLSEMEDAILHPAATGRNGNSTALPMNLADWRRTAGTVENQMLQLWVDHNATAQRQSADSGTRRAHNSLVVGIGTAGLAVLGFLLSLLLANRIIGRLQRLRTETLALAQVALPETMRRLGAGEDVPAAERAARLDFGRDEIGAVAQAFNQAHTAAVDAAVTESRTREGVRAVFLNIAHRSQLVVHRQLEILDEAERGEENPAILDVYFRLDHLATRERRNAENLLILGGGRPGRQWRKPVPLMELVRSAVGETQDYARVHNGRMPQAYILGNVVGDLIHLLAELVDNATSFSPPESRVDLTGAVVGRGVAVEVTDQGMGMGAEELQRANDMLTRPPDFAVATLSADSRLGLFVVALLGARHGITVRLAESDYGGIRAIVLVPNSCVSIEPITDENAPHRIAPPPAPNAIPVAATPRMTGPSPTPARQTPTKPSLPKRRRQASLAPELSDTPQPDTPPARPTRTAEQARDLMNTIDNGTRQGRRTDPGSYPRLPDLGTPPEH</sequence>
<feature type="transmembrane region" description="Helical" evidence="7">
    <location>
        <begin position="328"/>
        <end position="349"/>
    </location>
</feature>
<evidence type="ECO:0000256" key="6">
    <source>
        <dbReference type="SAM" id="MobiDB-lite"/>
    </source>
</evidence>
<dbReference type="PANTHER" id="PTHR45436:SF5">
    <property type="entry name" value="SENSOR HISTIDINE KINASE TRCS"/>
    <property type="match status" value="1"/>
</dbReference>
<name>A0A7K0D0L8_9NOCA</name>
<dbReference type="InterPro" id="IPR003594">
    <property type="entry name" value="HATPase_dom"/>
</dbReference>
<comment type="caution">
    <text evidence="9">The sequence shown here is derived from an EMBL/GenBank/DDBJ whole genome shotgun (WGS) entry which is preliminary data.</text>
</comment>
<dbReference type="CDD" id="cd00075">
    <property type="entry name" value="HATPase"/>
    <property type="match status" value="1"/>
</dbReference>
<dbReference type="Gene3D" id="6.10.340.10">
    <property type="match status" value="1"/>
</dbReference>
<dbReference type="EMBL" id="WEGK01000003">
    <property type="protein sequence ID" value="MQY18772.1"/>
    <property type="molecule type" value="Genomic_DNA"/>
</dbReference>
<evidence type="ECO:0000313" key="9">
    <source>
        <dbReference type="EMBL" id="MQY18772.1"/>
    </source>
</evidence>
<evidence type="ECO:0000256" key="1">
    <source>
        <dbReference type="ARBA" id="ARBA00000085"/>
    </source>
</evidence>
<feature type="region of interest" description="Disordered" evidence="6">
    <location>
        <begin position="653"/>
        <end position="760"/>
    </location>
</feature>
<evidence type="ECO:0000256" key="7">
    <source>
        <dbReference type="SAM" id="Phobius"/>
    </source>
</evidence>
<dbReference type="GO" id="GO:0005886">
    <property type="term" value="C:plasma membrane"/>
    <property type="evidence" value="ECO:0007669"/>
    <property type="project" value="TreeGrafter"/>
</dbReference>
<feature type="transmembrane region" description="Helical" evidence="7">
    <location>
        <begin position="21"/>
        <end position="45"/>
    </location>
</feature>
<dbReference type="Pfam" id="PF02518">
    <property type="entry name" value="HATPase_c"/>
    <property type="match status" value="1"/>
</dbReference>
<evidence type="ECO:0000259" key="8">
    <source>
        <dbReference type="SMART" id="SM00387"/>
    </source>
</evidence>
<dbReference type="GO" id="GO:0004673">
    <property type="term" value="F:protein histidine kinase activity"/>
    <property type="evidence" value="ECO:0007669"/>
    <property type="project" value="UniProtKB-EC"/>
</dbReference>
<dbReference type="Gene3D" id="3.30.565.10">
    <property type="entry name" value="Histidine kinase-like ATPase, C-terminal domain"/>
    <property type="match status" value="1"/>
</dbReference>
<evidence type="ECO:0000256" key="5">
    <source>
        <dbReference type="ARBA" id="ARBA00022777"/>
    </source>
</evidence>
<evidence type="ECO:0000313" key="10">
    <source>
        <dbReference type="Proteomes" id="UP000438448"/>
    </source>
</evidence>
<evidence type="ECO:0000256" key="2">
    <source>
        <dbReference type="ARBA" id="ARBA00012438"/>
    </source>
</evidence>
<comment type="catalytic activity">
    <reaction evidence="1">
        <text>ATP + protein L-histidine = ADP + protein N-phospho-L-histidine.</text>
        <dbReference type="EC" id="2.7.13.3"/>
    </reaction>
</comment>
<reference evidence="9 10" key="1">
    <citation type="submission" date="2019-10" db="EMBL/GenBank/DDBJ databases">
        <title>Nocardia macrotermitis sp. nov. and Nocardia aurantia sp. nov., isolated from the gut of fungus growing-termite Macrotermes natalensis.</title>
        <authorList>
            <person name="Benndorf R."/>
            <person name="Schwitalla J."/>
            <person name="Martin K."/>
            <person name="De Beer W."/>
            <person name="Kaster A.-K."/>
            <person name="Vollmers J."/>
            <person name="Poulsen M."/>
            <person name="Beemelmanns C."/>
        </authorList>
    </citation>
    <scope>NUCLEOTIDE SEQUENCE [LARGE SCALE GENOMIC DNA]</scope>
    <source>
        <strain evidence="9 10">RB20</strain>
    </source>
</reference>
<keyword evidence="7" id="KW-1133">Transmembrane helix</keyword>
<dbReference type="Pfam" id="PF08376">
    <property type="entry name" value="NIT"/>
    <property type="match status" value="1"/>
</dbReference>
<gene>
    <name evidence="9" type="ORF">NRB20_18510</name>
</gene>
<feature type="domain" description="Histidine kinase/HSP90-like ATPase" evidence="8">
    <location>
        <begin position="531"/>
        <end position="653"/>
    </location>
</feature>
<keyword evidence="4" id="KW-0808">Transferase</keyword>
<keyword evidence="7" id="KW-0472">Membrane</keyword>
<protein>
    <recommendedName>
        <fullName evidence="2">histidine kinase</fullName>
        <ecNumber evidence="2">2.7.13.3</ecNumber>
    </recommendedName>
</protein>
<dbReference type="EC" id="2.7.13.3" evidence="2"/>